<reference evidence="2 3" key="1">
    <citation type="submission" date="2024-01" db="EMBL/GenBank/DDBJ databases">
        <title>Genome assemblies of Stephania.</title>
        <authorList>
            <person name="Yang L."/>
        </authorList>
    </citation>
    <scope>NUCLEOTIDE SEQUENCE [LARGE SCALE GENOMIC DNA]</scope>
    <source>
        <strain evidence="2">YNDBR</strain>
        <tissue evidence="2">Leaf</tissue>
    </source>
</reference>
<evidence type="ECO:0000256" key="1">
    <source>
        <dbReference type="SAM" id="MobiDB-lite"/>
    </source>
</evidence>
<protein>
    <submittedName>
        <fullName evidence="2">Uncharacterized protein</fullName>
    </submittedName>
</protein>
<feature type="region of interest" description="Disordered" evidence="1">
    <location>
        <begin position="345"/>
        <end position="447"/>
    </location>
</feature>
<dbReference type="Proteomes" id="UP001420932">
    <property type="component" value="Unassembled WGS sequence"/>
</dbReference>
<name>A0AAP0LGF6_9MAGN</name>
<feature type="compositionally biased region" description="Basic and acidic residues" evidence="1">
    <location>
        <begin position="383"/>
        <end position="401"/>
    </location>
</feature>
<dbReference type="AlphaFoldDB" id="A0AAP0LGF6"/>
<feature type="compositionally biased region" description="Basic and acidic residues" evidence="1">
    <location>
        <begin position="349"/>
        <end position="358"/>
    </location>
</feature>
<comment type="caution">
    <text evidence="2">The sequence shown here is derived from an EMBL/GenBank/DDBJ whole genome shotgun (WGS) entry which is preliminary data.</text>
</comment>
<evidence type="ECO:0000313" key="2">
    <source>
        <dbReference type="EMBL" id="KAK9169185.1"/>
    </source>
</evidence>
<keyword evidence="3" id="KW-1185">Reference proteome</keyword>
<proteinExistence type="predicted"/>
<gene>
    <name evidence="2" type="ORF">Syun_001325</name>
</gene>
<organism evidence="2 3">
    <name type="scientific">Stephania yunnanensis</name>
    <dbReference type="NCBI Taxonomy" id="152371"/>
    <lineage>
        <taxon>Eukaryota</taxon>
        <taxon>Viridiplantae</taxon>
        <taxon>Streptophyta</taxon>
        <taxon>Embryophyta</taxon>
        <taxon>Tracheophyta</taxon>
        <taxon>Spermatophyta</taxon>
        <taxon>Magnoliopsida</taxon>
        <taxon>Ranunculales</taxon>
        <taxon>Menispermaceae</taxon>
        <taxon>Menispermoideae</taxon>
        <taxon>Cissampelideae</taxon>
        <taxon>Stephania</taxon>
    </lineage>
</organism>
<sequence length="447" mass="49877">MYGERYFCSSSNHDGCISDDTIIDGLQTERMVEGNIGTAVSDQILDNHNAKRFDETSINLGGKNRGNELLINEYCNDMDEGEEEDEEVFGNVLTESFVLPEEASFENASIFISKNVVSEGKVVKRIQWNQKWVTLALGESKSISTSREMQLKVNVLLNQSSKSSSLSAPAAEYFLGIVLSLPIKVSMQNAILLMLHDMLTDLPVAHDISMLVVSELIDQLSAMKKMFCLASYQIILRQSDGDLLRRDFEMTICNWKKLHLRMHPFLYPKMLFSEAKEDSVISDCVNVVTVDIAPIAPSEKALLVSTWTSRDAQSTWNAKCNSAFSKGSIAFGTCPCGSTWIGGDGEELGGERPEREEGVNSGGQVRSRTPDAGTQRRYHRRRKEDEQLSREESEPAARESGPEQGGPRQGSTEEWQLIKEEALLWQGSAEQRRGAPDVSAEEKEEVW</sequence>
<dbReference type="EMBL" id="JBBNAF010000001">
    <property type="protein sequence ID" value="KAK9169185.1"/>
    <property type="molecule type" value="Genomic_DNA"/>
</dbReference>
<evidence type="ECO:0000313" key="3">
    <source>
        <dbReference type="Proteomes" id="UP001420932"/>
    </source>
</evidence>
<accession>A0AAP0LGF6</accession>